<protein>
    <recommendedName>
        <fullName evidence="1">HMG box domain-containing protein</fullName>
    </recommendedName>
</protein>
<evidence type="ECO:0000259" key="1">
    <source>
        <dbReference type="Pfam" id="PF00505"/>
    </source>
</evidence>
<dbReference type="InterPro" id="IPR009071">
    <property type="entry name" value="HMG_box_dom"/>
</dbReference>
<dbReference type="CDD" id="cd00084">
    <property type="entry name" value="HMG-box_SF"/>
    <property type="match status" value="1"/>
</dbReference>
<dbReference type="EMBL" id="BLAL01000006">
    <property type="protein sequence ID" value="GES73284.1"/>
    <property type="molecule type" value="Genomic_DNA"/>
</dbReference>
<dbReference type="Pfam" id="PF00505">
    <property type="entry name" value="HMG_box"/>
    <property type="match status" value="1"/>
</dbReference>
<proteinExistence type="predicted"/>
<dbReference type="Proteomes" id="UP000247702">
    <property type="component" value="Unassembled WGS sequence"/>
</dbReference>
<reference evidence="3" key="2">
    <citation type="submission" date="2019-10" db="EMBL/GenBank/DDBJ databases">
        <title>Conservation and host-specific expression of non-tandemly repeated heterogenous ribosome RNA gene in arbuscular mycorrhizal fungi.</title>
        <authorList>
            <person name="Maeda T."/>
            <person name="Kobayashi Y."/>
            <person name="Nakagawa T."/>
            <person name="Ezawa T."/>
            <person name="Yamaguchi K."/>
            <person name="Bino T."/>
            <person name="Nishimoto Y."/>
            <person name="Shigenobu S."/>
            <person name="Kawaguchi M."/>
        </authorList>
    </citation>
    <scope>NUCLEOTIDE SEQUENCE</scope>
    <source>
        <strain evidence="3">HR1</strain>
    </source>
</reference>
<feature type="domain" description="HMG box" evidence="1">
    <location>
        <begin position="2"/>
        <end position="52"/>
    </location>
</feature>
<gene>
    <name evidence="3" type="ORF">RCL2_000082700</name>
    <name evidence="2" type="ORF">RclHR1_12310006</name>
</gene>
<evidence type="ECO:0000313" key="2">
    <source>
        <dbReference type="EMBL" id="GBB85873.1"/>
    </source>
</evidence>
<evidence type="ECO:0000313" key="3">
    <source>
        <dbReference type="EMBL" id="GES73284.1"/>
    </source>
</evidence>
<accession>A0A2Z6Q6W7</accession>
<name>A0A2Z6Q6W7_9GLOM</name>
<dbReference type="Proteomes" id="UP000615446">
    <property type="component" value="Unassembled WGS sequence"/>
</dbReference>
<dbReference type="SUPFAM" id="SSF47095">
    <property type="entry name" value="HMG-box"/>
    <property type="match status" value="1"/>
</dbReference>
<reference evidence="2 4" key="1">
    <citation type="submission" date="2017-11" db="EMBL/GenBank/DDBJ databases">
        <title>The genome of Rhizophagus clarus HR1 reveals common genetic basis of auxotrophy among arbuscular mycorrhizal fungi.</title>
        <authorList>
            <person name="Kobayashi Y."/>
        </authorList>
    </citation>
    <scope>NUCLEOTIDE SEQUENCE [LARGE SCALE GENOMIC DNA]</scope>
    <source>
        <strain evidence="2 4">HR1</strain>
    </source>
</reference>
<comment type="caution">
    <text evidence="2">The sequence shown here is derived from an EMBL/GenBank/DDBJ whole genome shotgun (WGS) entry which is preliminary data.</text>
</comment>
<dbReference type="EMBL" id="BEXD01000260">
    <property type="protein sequence ID" value="GBB85873.1"/>
    <property type="molecule type" value="Genomic_DNA"/>
</dbReference>
<keyword evidence="4" id="KW-1185">Reference proteome</keyword>
<evidence type="ECO:0000313" key="4">
    <source>
        <dbReference type="Proteomes" id="UP000247702"/>
    </source>
</evidence>
<organism evidence="2 4">
    <name type="scientific">Rhizophagus clarus</name>
    <dbReference type="NCBI Taxonomy" id="94130"/>
    <lineage>
        <taxon>Eukaryota</taxon>
        <taxon>Fungi</taxon>
        <taxon>Fungi incertae sedis</taxon>
        <taxon>Mucoromycota</taxon>
        <taxon>Glomeromycotina</taxon>
        <taxon>Glomeromycetes</taxon>
        <taxon>Glomerales</taxon>
        <taxon>Glomeraceae</taxon>
        <taxon>Rhizophagus</taxon>
    </lineage>
</organism>
<dbReference type="InterPro" id="IPR036910">
    <property type="entry name" value="HMG_box_dom_sf"/>
</dbReference>
<dbReference type="Gene3D" id="1.10.30.10">
    <property type="entry name" value="High mobility group box domain"/>
    <property type="match status" value="1"/>
</dbReference>
<sequence length="134" mass="15566">MPKPANGYIVFYSFYSKILNEEFPNLSSKEKAVKAGEIWNSSSNDFKNSFILYADNQRFIKSITSQMVQRPTVLPQYTSKMEELKVIFDDNCRNIAKTTNNNHSNENLTPISQKIEDKIADEMFKLYVNEDAYQ</sequence>
<dbReference type="OrthoDB" id="2333471at2759"/>
<dbReference type="AlphaFoldDB" id="A0A2Z6Q6W7"/>